<accession>A0A9P5Z4N3</accession>
<evidence type="ECO:0000313" key="2">
    <source>
        <dbReference type="Proteomes" id="UP000807469"/>
    </source>
</evidence>
<organism evidence="1 2">
    <name type="scientific">Pholiota conissans</name>
    <dbReference type="NCBI Taxonomy" id="109636"/>
    <lineage>
        <taxon>Eukaryota</taxon>
        <taxon>Fungi</taxon>
        <taxon>Dikarya</taxon>
        <taxon>Basidiomycota</taxon>
        <taxon>Agaricomycotina</taxon>
        <taxon>Agaricomycetes</taxon>
        <taxon>Agaricomycetidae</taxon>
        <taxon>Agaricales</taxon>
        <taxon>Agaricineae</taxon>
        <taxon>Strophariaceae</taxon>
        <taxon>Pholiota</taxon>
    </lineage>
</organism>
<keyword evidence="2" id="KW-1185">Reference proteome</keyword>
<reference evidence="1" key="1">
    <citation type="submission" date="2020-11" db="EMBL/GenBank/DDBJ databases">
        <authorList>
            <consortium name="DOE Joint Genome Institute"/>
            <person name="Ahrendt S."/>
            <person name="Riley R."/>
            <person name="Andreopoulos W."/>
            <person name="Labutti K."/>
            <person name="Pangilinan J."/>
            <person name="Ruiz-Duenas F.J."/>
            <person name="Barrasa J.M."/>
            <person name="Sanchez-Garcia M."/>
            <person name="Camarero S."/>
            <person name="Miyauchi S."/>
            <person name="Serrano A."/>
            <person name="Linde D."/>
            <person name="Babiker R."/>
            <person name="Drula E."/>
            <person name="Ayuso-Fernandez I."/>
            <person name="Pacheco R."/>
            <person name="Padilla G."/>
            <person name="Ferreira P."/>
            <person name="Barriuso J."/>
            <person name="Kellner H."/>
            <person name="Castanera R."/>
            <person name="Alfaro M."/>
            <person name="Ramirez L."/>
            <person name="Pisabarro A.G."/>
            <person name="Kuo A."/>
            <person name="Tritt A."/>
            <person name="Lipzen A."/>
            <person name="He G."/>
            <person name="Yan M."/>
            <person name="Ng V."/>
            <person name="Cullen D."/>
            <person name="Martin F."/>
            <person name="Rosso M.-N."/>
            <person name="Henrissat B."/>
            <person name="Hibbett D."/>
            <person name="Martinez A.T."/>
            <person name="Grigoriev I.V."/>
        </authorList>
    </citation>
    <scope>NUCLEOTIDE SEQUENCE</scope>
    <source>
        <strain evidence="1">CIRM-BRFM 674</strain>
    </source>
</reference>
<gene>
    <name evidence="1" type="ORF">BDN70DRAFT_893627</name>
</gene>
<name>A0A9P5Z4N3_9AGAR</name>
<dbReference type="OrthoDB" id="3115335at2759"/>
<dbReference type="EMBL" id="MU155184">
    <property type="protein sequence ID" value="KAF9481054.1"/>
    <property type="molecule type" value="Genomic_DNA"/>
</dbReference>
<proteinExistence type="predicted"/>
<protein>
    <submittedName>
        <fullName evidence="1">Uncharacterized protein</fullName>
    </submittedName>
</protein>
<dbReference type="AlphaFoldDB" id="A0A9P5Z4N3"/>
<evidence type="ECO:0000313" key="1">
    <source>
        <dbReference type="EMBL" id="KAF9481054.1"/>
    </source>
</evidence>
<dbReference type="Proteomes" id="UP000807469">
    <property type="component" value="Unassembled WGS sequence"/>
</dbReference>
<sequence>MSPLTSTFPLPADIIHGLITEHLLGGTSDSVTTDYGLLNSLSRTAPLLHDICHSITFHRITVNLRRADAEARLATLTSLLQTNHRLATYIRELIITDNTMPALYKNEARLPLCRPSGSKWLSHEAMEGDAPYALIFQENAESAGARFAAEMTTQMCNLRKLNVSFVYRAVEWRRLSSRFKKLLAVGISGQRGLDVLGIQGMVGMPMELLKRFRSLGALALIDMSVDSDAEANTEDALRDWNTFENPYNLHLKRRLRQLTLRNVPPKGALSLLRFWKDDADVADVERRRGGRVDMSRPYYIDIFFANDADCLVSRNAITYASTSLEELTLSTYALGIDNAALLAVIKNDANSLAHPSLPEHRSLSSWFTAKSGILIQSSDIAFLTSLKSIELQVSLWSALPTDIGGDPNQEIQWAFSLLKSIPTTDLHTITVRIRMGGYSRDNISFAWMKPLVDFYFALAEVFKPWGEEFEKSKWRDLGCLIIELDPLADEGLDAKECIESVKYLALAIFRQFARGVLDKRLVIRHLLRADWGIDRKGTLQYH</sequence>
<comment type="caution">
    <text evidence="1">The sequence shown here is derived from an EMBL/GenBank/DDBJ whole genome shotgun (WGS) entry which is preliminary data.</text>
</comment>